<evidence type="ECO:0000313" key="2">
    <source>
        <dbReference type="EMBL" id="RXH76044.1"/>
    </source>
</evidence>
<feature type="domain" description="DUF7788" evidence="1">
    <location>
        <begin position="2"/>
        <end position="53"/>
    </location>
</feature>
<reference evidence="2 3" key="1">
    <citation type="submission" date="2018-10" db="EMBL/GenBank/DDBJ databases">
        <title>A high-quality apple genome assembly.</title>
        <authorList>
            <person name="Hu J."/>
        </authorList>
    </citation>
    <scope>NUCLEOTIDE SEQUENCE [LARGE SCALE GENOMIC DNA]</scope>
    <source>
        <strain evidence="3">cv. HFTH1</strain>
        <tissue evidence="2">Young leaf</tissue>
    </source>
</reference>
<evidence type="ECO:0000313" key="3">
    <source>
        <dbReference type="Proteomes" id="UP000290289"/>
    </source>
</evidence>
<sequence>MDNEGWHRNANFQKVFDVILEVAVNANMKPEQMIKKLYVFTSDQDFDDASGRERVRGCGSTVFWDLRCDENVGVTAMSGNSEDFVECFLDIDGDVDREQVMKAAISGERYQNLAVVD</sequence>
<dbReference type="InterPro" id="IPR056690">
    <property type="entry name" value="DUF7788"/>
</dbReference>
<evidence type="ECO:0000259" key="1">
    <source>
        <dbReference type="Pfam" id="PF25043"/>
    </source>
</evidence>
<dbReference type="PANTHER" id="PTHR31373:SF17">
    <property type="entry name" value="OS06G0652100 PROTEIN"/>
    <property type="match status" value="1"/>
</dbReference>
<protein>
    <recommendedName>
        <fullName evidence="1">DUF7788 domain-containing protein</fullName>
    </recommendedName>
</protein>
<gene>
    <name evidence="2" type="ORF">DVH24_001623</name>
</gene>
<accession>A0A498I152</accession>
<dbReference type="Proteomes" id="UP000290289">
    <property type="component" value="Chromosome 14"/>
</dbReference>
<dbReference type="AlphaFoldDB" id="A0A498I152"/>
<name>A0A498I152_MALDO</name>
<dbReference type="InterPro" id="IPR011205">
    <property type="entry name" value="UCP015417_vWA"/>
</dbReference>
<dbReference type="Pfam" id="PF25043">
    <property type="entry name" value="DUF7788"/>
    <property type="match status" value="1"/>
</dbReference>
<keyword evidence="3" id="KW-1185">Reference proteome</keyword>
<dbReference type="EMBL" id="RDQH01000340">
    <property type="protein sequence ID" value="RXH76044.1"/>
    <property type="molecule type" value="Genomic_DNA"/>
</dbReference>
<dbReference type="PANTHER" id="PTHR31373">
    <property type="entry name" value="OS06G0652100 PROTEIN"/>
    <property type="match status" value="1"/>
</dbReference>
<comment type="caution">
    <text evidence="2">The sequence shown here is derived from an EMBL/GenBank/DDBJ whole genome shotgun (WGS) entry which is preliminary data.</text>
</comment>
<organism evidence="2 3">
    <name type="scientific">Malus domestica</name>
    <name type="common">Apple</name>
    <name type="synonym">Pyrus malus</name>
    <dbReference type="NCBI Taxonomy" id="3750"/>
    <lineage>
        <taxon>Eukaryota</taxon>
        <taxon>Viridiplantae</taxon>
        <taxon>Streptophyta</taxon>
        <taxon>Embryophyta</taxon>
        <taxon>Tracheophyta</taxon>
        <taxon>Spermatophyta</taxon>
        <taxon>Magnoliopsida</taxon>
        <taxon>eudicotyledons</taxon>
        <taxon>Gunneridae</taxon>
        <taxon>Pentapetalae</taxon>
        <taxon>rosids</taxon>
        <taxon>fabids</taxon>
        <taxon>Rosales</taxon>
        <taxon>Rosaceae</taxon>
        <taxon>Amygdaloideae</taxon>
        <taxon>Maleae</taxon>
        <taxon>Malus</taxon>
    </lineage>
</organism>
<proteinExistence type="predicted"/>